<dbReference type="SMART" id="SM00698">
    <property type="entry name" value="MORN"/>
    <property type="match status" value="6"/>
</dbReference>
<proteinExistence type="inferred from homology"/>
<dbReference type="InterPro" id="IPR041470">
    <property type="entry name" value="GCP_N"/>
</dbReference>
<dbReference type="STRING" id="1890364.A0A2P6N376"/>
<evidence type="ECO:0000256" key="2">
    <source>
        <dbReference type="ARBA" id="ARBA00022490"/>
    </source>
</evidence>
<dbReference type="Proteomes" id="UP000241769">
    <property type="component" value="Unassembled WGS sequence"/>
</dbReference>
<keyword evidence="5 6" id="KW-0206">Cytoskeleton</keyword>
<dbReference type="GO" id="GO:0005874">
    <property type="term" value="C:microtubule"/>
    <property type="evidence" value="ECO:0007669"/>
    <property type="project" value="UniProtKB-KW"/>
</dbReference>
<evidence type="ECO:0000256" key="3">
    <source>
        <dbReference type="ARBA" id="ARBA00022701"/>
    </source>
</evidence>
<dbReference type="PANTHER" id="PTHR19302">
    <property type="entry name" value="GAMMA TUBULIN COMPLEX PROTEIN"/>
    <property type="match status" value="1"/>
</dbReference>
<accession>A0A2P6N376</accession>
<dbReference type="Pfam" id="PF04130">
    <property type="entry name" value="GCP_C_terminal"/>
    <property type="match status" value="1"/>
</dbReference>
<dbReference type="InParanoid" id="A0A2P6N376"/>
<dbReference type="EMBL" id="MDYQ01000226">
    <property type="protein sequence ID" value="PRP78393.1"/>
    <property type="molecule type" value="Genomic_DNA"/>
</dbReference>
<comment type="subcellular location">
    <subcellularLocation>
        <location evidence="6">Cytoplasm</location>
        <location evidence="6">Cytoskeleton</location>
        <location evidence="6">Microtubule organizing center</location>
    </subcellularLocation>
</comment>
<evidence type="ECO:0000256" key="1">
    <source>
        <dbReference type="ARBA" id="ARBA00010337"/>
    </source>
</evidence>
<evidence type="ECO:0000313" key="10">
    <source>
        <dbReference type="Proteomes" id="UP000241769"/>
    </source>
</evidence>
<dbReference type="GO" id="GO:0031122">
    <property type="term" value="P:cytoplasmic microtubule organization"/>
    <property type="evidence" value="ECO:0007669"/>
    <property type="project" value="TreeGrafter"/>
</dbReference>
<feature type="domain" description="Gamma tubulin complex component protein N-terminal" evidence="8">
    <location>
        <begin position="58"/>
        <end position="258"/>
    </location>
</feature>
<organism evidence="9 10">
    <name type="scientific">Planoprotostelium fungivorum</name>
    <dbReference type="NCBI Taxonomy" id="1890364"/>
    <lineage>
        <taxon>Eukaryota</taxon>
        <taxon>Amoebozoa</taxon>
        <taxon>Evosea</taxon>
        <taxon>Variosea</taxon>
        <taxon>Cavosteliida</taxon>
        <taxon>Cavosteliaceae</taxon>
        <taxon>Planoprotostelium</taxon>
    </lineage>
</organism>
<dbReference type="GO" id="GO:0051225">
    <property type="term" value="P:spindle assembly"/>
    <property type="evidence" value="ECO:0007669"/>
    <property type="project" value="TreeGrafter"/>
</dbReference>
<evidence type="ECO:0000256" key="4">
    <source>
        <dbReference type="ARBA" id="ARBA00022737"/>
    </source>
</evidence>
<dbReference type="GO" id="GO:0051011">
    <property type="term" value="F:microtubule minus-end binding"/>
    <property type="evidence" value="ECO:0007669"/>
    <property type="project" value="TreeGrafter"/>
</dbReference>
<comment type="similarity">
    <text evidence="1 6">Belongs to the TUBGCP family.</text>
</comment>
<keyword evidence="4" id="KW-0677">Repeat</keyword>
<dbReference type="SUPFAM" id="SSF82185">
    <property type="entry name" value="Histone H3 K4-specific methyltransferase SET7/9 N-terminal domain"/>
    <property type="match status" value="2"/>
</dbReference>
<dbReference type="InterPro" id="IPR003409">
    <property type="entry name" value="MORN"/>
</dbReference>
<reference evidence="9 10" key="1">
    <citation type="journal article" date="2018" name="Genome Biol. Evol.">
        <title>Multiple Roots of Fruiting Body Formation in Amoebozoa.</title>
        <authorList>
            <person name="Hillmann F."/>
            <person name="Forbes G."/>
            <person name="Novohradska S."/>
            <person name="Ferling I."/>
            <person name="Riege K."/>
            <person name="Groth M."/>
            <person name="Westermann M."/>
            <person name="Marz M."/>
            <person name="Spaller T."/>
            <person name="Winckler T."/>
            <person name="Schaap P."/>
            <person name="Glockner G."/>
        </authorList>
    </citation>
    <scope>NUCLEOTIDE SEQUENCE [LARGE SCALE GENOMIC DNA]</scope>
    <source>
        <strain evidence="9 10">Jena</strain>
    </source>
</reference>
<dbReference type="Pfam" id="PF17681">
    <property type="entry name" value="GCP_N_terminal"/>
    <property type="match status" value="1"/>
</dbReference>
<keyword evidence="3 6" id="KW-0493">Microtubule</keyword>
<dbReference type="GO" id="GO:0000922">
    <property type="term" value="C:spindle pole"/>
    <property type="evidence" value="ECO:0007669"/>
    <property type="project" value="InterPro"/>
</dbReference>
<dbReference type="AlphaFoldDB" id="A0A2P6N376"/>
<sequence>MAGDTRVLYSDGEIALAHIINTNNDLLDESEIRDEVVTLLLGFGDCSTQRRDQLLRGSPSYHRELIEWFFRFEDKIRTITRFITESVTKTESTTKCHQSFASAADHCLSLFRSDVSAAITSDLSLARIRCIMSSQYDIMTTLYDIVCHCQLQQPTAAATTTNLLDRLYLTLQQTCTLGDEMRSSHVMELFILTMEPYVEIMENWIHRGVLNDPFGEFMVQTSDGEDVDGFTLRTDGVPVFLKEISQEILSAGRYHLLSMIMSRKKGMDTEEPEPRNRTFYEEIVDSLRKIDTDEEKFRGNFDHRRWLTGEMSEDSSGRLKDRARVKWCVSIPIEAVVDSTIKRPVLHVHKKISKRVLEWMMADCRMMSHLEALRGLYFMREGFIFHEFLSQLFHKIDTGVELEDVRMTIDFQEISSGSPFFGMESASWTTTTSHSKIDPKSIHSLEALHLHYDAPWPIHLMMTDSMRHNYNRVLILLIQIKRAKHAVDGPHLKGTEKNSTTHAVQMLRKKLVHFTGNLQEYMVNRVLQTSWLEFESSIRDADDFDQVRRLHETYLDNIIENCLLGVKRHIFLKRIREILNLCLRFRRLFDSNGEDRERMSRECHRMDEDFSQAAYFLVAILREMVSQRRIPHLEDLLLRLNMNEFPETTLLSHLTRISYASLTQKGDDDPIRTLGSLSEESDTRNFTRDATLTTVTPKQQTGKITSPRFFRNAADRSEKTVDHGILRLRSIDCAEATPKYVELYTEEGRHFMSIEDKAWMDALQSHGVTDRHGQGKFVWRTGDHYEGEFKNDLQHGRGIYTWSDGSVTRLICLGTYTWAYNGERYEGEFREDKIHGQGTFFYDNGERYEGEYRDGKRHGQGTLFFPSGNRYEGEYRENKRHGRGTHFHANGNRYEGEFRENKRHGQGTIFYANGKRYEGEFKEGKKHGQGTYFYPNGDIYTATLQTKEKTIEGVFFCEERFVVEQLVEIETTWSPPAEKRETKISIHTKMSDPVYNFRPKNGFKFIT</sequence>
<dbReference type="Pfam" id="PF02493">
    <property type="entry name" value="MORN"/>
    <property type="match status" value="7"/>
</dbReference>
<dbReference type="InterPro" id="IPR007259">
    <property type="entry name" value="GCP"/>
</dbReference>
<dbReference type="Gene3D" id="2.20.110.10">
    <property type="entry name" value="Histone H3 K4-specific methyltransferase SET7/9 N-terminal domain"/>
    <property type="match status" value="4"/>
</dbReference>
<protein>
    <recommendedName>
        <fullName evidence="6">Spindle pole body component</fullName>
    </recommendedName>
</protein>
<gene>
    <name evidence="9" type="ORF">PROFUN_14193</name>
</gene>
<dbReference type="PANTHER" id="PTHR19302:SF33">
    <property type="entry name" value="GAMMA-TUBULIN COMPLEX COMPONENT 5"/>
    <property type="match status" value="1"/>
</dbReference>
<dbReference type="OrthoDB" id="16628at2759"/>
<dbReference type="GO" id="GO:0007020">
    <property type="term" value="P:microtubule nucleation"/>
    <property type="evidence" value="ECO:0007669"/>
    <property type="project" value="InterPro"/>
</dbReference>
<evidence type="ECO:0000256" key="6">
    <source>
        <dbReference type="RuleBase" id="RU363050"/>
    </source>
</evidence>
<dbReference type="GO" id="GO:0043015">
    <property type="term" value="F:gamma-tubulin binding"/>
    <property type="evidence" value="ECO:0007669"/>
    <property type="project" value="InterPro"/>
</dbReference>
<dbReference type="InterPro" id="IPR040457">
    <property type="entry name" value="GCP_C"/>
</dbReference>
<evidence type="ECO:0000313" key="9">
    <source>
        <dbReference type="EMBL" id="PRP78393.1"/>
    </source>
</evidence>
<name>A0A2P6N376_9EUKA</name>
<evidence type="ECO:0000259" key="8">
    <source>
        <dbReference type="Pfam" id="PF17681"/>
    </source>
</evidence>
<evidence type="ECO:0000259" key="7">
    <source>
        <dbReference type="Pfam" id="PF04130"/>
    </source>
</evidence>
<dbReference type="GO" id="GO:0000930">
    <property type="term" value="C:gamma-tubulin complex"/>
    <property type="evidence" value="ECO:0007669"/>
    <property type="project" value="TreeGrafter"/>
</dbReference>
<dbReference type="GO" id="GO:0051321">
    <property type="term" value="P:meiotic cell cycle"/>
    <property type="evidence" value="ECO:0007669"/>
    <property type="project" value="TreeGrafter"/>
</dbReference>
<dbReference type="GO" id="GO:0000278">
    <property type="term" value="P:mitotic cell cycle"/>
    <property type="evidence" value="ECO:0007669"/>
    <property type="project" value="TreeGrafter"/>
</dbReference>
<dbReference type="InterPro" id="IPR042241">
    <property type="entry name" value="GCP_C_sf"/>
</dbReference>
<evidence type="ECO:0000256" key="5">
    <source>
        <dbReference type="ARBA" id="ARBA00023212"/>
    </source>
</evidence>
<dbReference type="Gene3D" id="1.20.120.1900">
    <property type="entry name" value="Gamma-tubulin complex, C-terminal domain"/>
    <property type="match status" value="1"/>
</dbReference>
<comment type="caution">
    <text evidence="9">The sequence shown here is derived from an EMBL/GenBank/DDBJ whole genome shotgun (WGS) entry which is preliminary data.</text>
</comment>
<keyword evidence="2 6" id="KW-0963">Cytoplasm</keyword>
<feature type="domain" description="Gamma tubulin complex component C-terminal" evidence="7">
    <location>
        <begin position="367"/>
        <end position="645"/>
    </location>
</feature>
<keyword evidence="10" id="KW-1185">Reference proteome</keyword>
<dbReference type="FunFam" id="2.20.110.10:FF:000002">
    <property type="entry name" value="Phosphatidylinositol 4-phosphate 5-kinase 8"/>
    <property type="match status" value="1"/>
</dbReference>